<keyword id="KW-0903">Direct protein sequencing</keyword>
<name>Q7M4C6_PSEMC</name>
<protein>
    <submittedName>
        <fullName evidence="1">Sperm-activating peptide c</fullName>
    </submittedName>
</protein>
<accession>Q7M4C6</accession>
<reference evidence="1" key="1">
    <citation type="journal article" date="1989" name="Comp. Biochem. Physiol.">
        <title>A halogenated amino acid-containing sperm activating peptide and its related peptides isolated from the egg jelly of sea urchins, Tripneustes gratilla, Pseudoboletia maculata, Strongylocentrotus nudus, Echinometra mathaei and Heterocentrotus mammillatus.</title>
        <authorList>
            <person name="Yoshino K.I."/>
            <person name="Kajiura H."/>
            <person name="Nomura K."/>
            <person name="Takao T."/>
            <person name="Shimonishi Y."/>
            <person name="Kurita M."/>
            <person name="Yamaguchi M."/>
            <person name="Suzuki N."/>
        </authorList>
    </citation>
    <scope>PROTEIN SEQUENCE</scope>
</reference>
<organism evidence="1">
    <name type="scientific">Pseudoboletia maculata</name>
    <name type="common">Sea urchin</name>
    <dbReference type="NCBI Taxonomy" id="31190"/>
    <lineage>
        <taxon>Eukaryota</taxon>
        <taxon>Metazoa</taxon>
        <taxon>Echinodermata</taxon>
        <taxon>Eleutherozoa</taxon>
        <taxon>Echinozoa</taxon>
        <taxon>Echinoidea</taxon>
        <taxon>Euechinoidea</taxon>
        <taxon>Echinacea</taxon>
        <taxon>Temnopleuroida</taxon>
        <taxon>Toxopneustidae</taxon>
        <taxon>Pseudoboletia</taxon>
    </lineage>
</organism>
<sequence length="8" mass="735">GFALDGVG</sequence>
<proteinExistence type="evidence at protein level"/>
<evidence type="ECO:0000313" key="1">
    <source>
        <dbReference type="PIR" id="G60588"/>
    </source>
</evidence>
<dbReference type="PIR" id="G60588">
    <property type="entry name" value="G60588"/>
</dbReference>